<dbReference type="AlphaFoldDB" id="A0A9P6H8B0"/>
<dbReference type="PROSITE" id="PS50097">
    <property type="entry name" value="BTB"/>
    <property type="match status" value="1"/>
</dbReference>
<dbReference type="Proteomes" id="UP000736335">
    <property type="component" value="Unassembled WGS sequence"/>
</dbReference>
<reference evidence="2" key="2">
    <citation type="submission" date="2020-11" db="EMBL/GenBank/DDBJ databases">
        <authorList>
            <consortium name="DOE Joint Genome Institute"/>
            <person name="Kuo A."/>
            <person name="Miyauchi S."/>
            <person name="Kiss E."/>
            <person name="Drula E."/>
            <person name="Kohler A."/>
            <person name="Sanchez-Garcia M."/>
            <person name="Andreopoulos B."/>
            <person name="Barry K.W."/>
            <person name="Bonito G."/>
            <person name="Buee M."/>
            <person name="Carver A."/>
            <person name="Chen C."/>
            <person name="Cichocki N."/>
            <person name="Clum A."/>
            <person name="Culley D."/>
            <person name="Crous P.W."/>
            <person name="Fauchery L."/>
            <person name="Girlanda M."/>
            <person name="Hayes R."/>
            <person name="Keri Z."/>
            <person name="Labutti K."/>
            <person name="Lipzen A."/>
            <person name="Lombard V."/>
            <person name="Magnuson J."/>
            <person name="Maillard F."/>
            <person name="Morin E."/>
            <person name="Murat C."/>
            <person name="Nolan M."/>
            <person name="Ohm R."/>
            <person name="Pangilinan J."/>
            <person name="Pereira M."/>
            <person name="Perotto S."/>
            <person name="Peter M."/>
            <person name="Riley R."/>
            <person name="Sitrit Y."/>
            <person name="Stielow B."/>
            <person name="Szollosi G."/>
            <person name="Zifcakova L."/>
            <person name="Stursova M."/>
            <person name="Spatafora J.W."/>
            <person name="Tedersoo L."/>
            <person name="Vaario L.-M."/>
            <person name="Yamada A."/>
            <person name="Yan M."/>
            <person name="Wang P."/>
            <person name="Xu J."/>
            <person name="Bruns T."/>
            <person name="Baldrian P."/>
            <person name="Vilgalys R."/>
            <person name="Henrissat B."/>
            <person name="Grigoriev I.V."/>
            <person name="Hibbett D."/>
            <person name="Nagy L.G."/>
            <person name="Martin F.M."/>
        </authorList>
    </citation>
    <scope>NUCLEOTIDE SEQUENCE</scope>
    <source>
        <strain evidence="2">UH-Tt-Lm1</strain>
    </source>
</reference>
<dbReference type="SMART" id="SM00225">
    <property type="entry name" value="BTB"/>
    <property type="match status" value="1"/>
</dbReference>
<dbReference type="EMBL" id="WIUZ02000013">
    <property type="protein sequence ID" value="KAF9781655.1"/>
    <property type="molecule type" value="Genomic_DNA"/>
</dbReference>
<dbReference type="Pfam" id="PF00651">
    <property type="entry name" value="BTB"/>
    <property type="match status" value="1"/>
</dbReference>
<name>A0A9P6H8B0_9AGAM</name>
<gene>
    <name evidence="2" type="ORF">BJ322DRAFT_1077496</name>
</gene>
<evidence type="ECO:0000259" key="1">
    <source>
        <dbReference type="PROSITE" id="PS50097"/>
    </source>
</evidence>
<evidence type="ECO:0000313" key="3">
    <source>
        <dbReference type="Proteomes" id="UP000736335"/>
    </source>
</evidence>
<organism evidence="2 3">
    <name type="scientific">Thelephora terrestris</name>
    <dbReference type="NCBI Taxonomy" id="56493"/>
    <lineage>
        <taxon>Eukaryota</taxon>
        <taxon>Fungi</taxon>
        <taxon>Dikarya</taxon>
        <taxon>Basidiomycota</taxon>
        <taxon>Agaricomycotina</taxon>
        <taxon>Agaricomycetes</taxon>
        <taxon>Thelephorales</taxon>
        <taxon>Thelephoraceae</taxon>
        <taxon>Thelephora</taxon>
    </lineage>
</organism>
<dbReference type="InterPro" id="IPR011333">
    <property type="entry name" value="SKP1/BTB/POZ_sf"/>
</dbReference>
<sequence length="309" mass="34933">MLPDPFTTQDGDVIIRASSNPDIKHDFRVHKVVLSLASRVFKDLFQTAQPDGGQEDPLPVISVTDSPNAMNLLLGFIYPGFVPPTITDLATLATLLTIADKYDIPTIPPIVRGRLADKGVLKGDPFGVYIIARRWGFTVEAKRAAREITLAKISESPFSGDPLNLVKEDFLRLLWFMQKRGEETKDRIRALAADWVDNQDHGFLYCGEHSGDEARKYYDGLTEQIMKEFDRNPCLGRWDMVMASKRARDPPHDGFCDDDDELHPEREEFTIYCPLRPTNIIYQLDLLACSLEQICEKYLGKAMDGDLPI</sequence>
<comment type="caution">
    <text evidence="2">The sequence shown here is derived from an EMBL/GenBank/DDBJ whole genome shotgun (WGS) entry which is preliminary data.</text>
</comment>
<dbReference type="Gene3D" id="3.30.710.10">
    <property type="entry name" value="Potassium Channel Kv1.1, Chain A"/>
    <property type="match status" value="1"/>
</dbReference>
<accession>A0A9P6H8B0</accession>
<dbReference type="SUPFAM" id="SSF54695">
    <property type="entry name" value="POZ domain"/>
    <property type="match status" value="1"/>
</dbReference>
<dbReference type="CDD" id="cd18186">
    <property type="entry name" value="BTB_POZ_ZBTB_KLHL-like"/>
    <property type="match status" value="1"/>
</dbReference>
<protein>
    <recommendedName>
        <fullName evidence="1">BTB domain-containing protein</fullName>
    </recommendedName>
</protein>
<feature type="domain" description="BTB" evidence="1">
    <location>
        <begin position="11"/>
        <end position="86"/>
    </location>
</feature>
<dbReference type="OrthoDB" id="3150087at2759"/>
<keyword evidence="3" id="KW-1185">Reference proteome</keyword>
<evidence type="ECO:0000313" key="2">
    <source>
        <dbReference type="EMBL" id="KAF9781655.1"/>
    </source>
</evidence>
<proteinExistence type="predicted"/>
<reference evidence="2" key="1">
    <citation type="journal article" date="2020" name="Nat. Commun.">
        <title>Large-scale genome sequencing of mycorrhizal fungi provides insights into the early evolution of symbiotic traits.</title>
        <authorList>
            <person name="Miyauchi S."/>
            <person name="Kiss E."/>
            <person name="Kuo A."/>
            <person name="Drula E."/>
            <person name="Kohler A."/>
            <person name="Sanchez-Garcia M."/>
            <person name="Morin E."/>
            <person name="Andreopoulos B."/>
            <person name="Barry K.W."/>
            <person name="Bonito G."/>
            <person name="Buee M."/>
            <person name="Carver A."/>
            <person name="Chen C."/>
            <person name="Cichocki N."/>
            <person name="Clum A."/>
            <person name="Culley D."/>
            <person name="Crous P.W."/>
            <person name="Fauchery L."/>
            <person name="Girlanda M."/>
            <person name="Hayes R.D."/>
            <person name="Keri Z."/>
            <person name="LaButti K."/>
            <person name="Lipzen A."/>
            <person name="Lombard V."/>
            <person name="Magnuson J."/>
            <person name="Maillard F."/>
            <person name="Murat C."/>
            <person name="Nolan M."/>
            <person name="Ohm R.A."/>
            <person name="Pangilinan J."/>
            <person name="Pereira M.F."/>
            <person name="Perotto S."/>
            <person name="Peter M."/>
            <person name="Pfister S."/>
            <person name="Riley R."/>
            <person name="Sitrit Y."/>
            <person name="Stielow J.B."/>
            <person name="Szollosi G."/>
            <person name="Zifcakova L."/>
            <person name="Stursova M."/>
            <person name="Spatafora J.W."/>
            <person name="Tedersoo L."/>
            <person name="Vaario L.M."/>
            <person name="Yamada A."/>
            <person name="Yan M."/>
            <person name="Wang P."/>
            <person name="Xu J."/>
            <person name="Bruns T."/>
            <person name="Baldrian P."/>
            <person name="Vilgalys R."/>
            <person name="Dunand C."/>
            <person name="Henrissat B."/>
            <person name="Grigoriev I.V."/>
            <person name="Hibbett D."/>
            <person name="Nagy L.G."/>
            <person name="Martin F.M."/>
        </authorList>
    </citation>
    <scope>NUCLEOTIDE SEQUENCE</scope>
    <source>
        <strain evidence="2">UH-Tt-Lm1</strain>
    </source>
</reference>
<dbReference type="InterPro" id="IPR000210">
    <property type="entry name" value="BTB/POZ_dom"/>
</dbReference>